<protein>
    <recommendedName>
        <fullName evidence="11">Exosortase H</fullName>
    </recommendedName>
</protein>
<dbReference type="NCBIfam" id="TIGR04177">
    <property type="entry name" value="exosort_XrtH"/>
    <property type="match status" value="1"/>
</dbReference>
<proteinExistence type="predicted"/>
<keyword evidence="2" id="KW-1003">Cell membrane</keyword>
<dbReference type="NCBIfam" id="TIGR04178">
    <property type="entry name" value="exo_archaeo"/>
    <property type="match status" value="1"/>
</dbReference>
<reference evidence="9 10" key="1">
    <citation type="submission" date="2011-06" db="EMBL/GenBank/DDBJ databases">
        <title>The draft genome of Thiocapsa marina 5811.</title>
        <authorList>
            <consortium name="US DOE Joint Genome Institute (JGI-PGF)"/>
            <person name="Lucas S."/>
            <person name="Han J."/>
            <person name="Cheng J.-F."/>
            <person name="Goodwin L."/>
            <person name="Pitluck S."/>
            <person name="Peters L."/>
            <person name="Land M.L."/>
            <person name="Hauser L."/>
            <person name="Vogl K."/>
            <person name="Liu Z."/>
            <person name="Imhoff J."/>
            <person name="Thiel V."/>
            <person name="Frigaard N.-U."/>
            <person name="Bryant D."/>
            <person name="Woyke T.J."/>
        </authorList>
    </citation>
    <scope>NUCLEOTIDE SEQUENCE [LARGE SCALE GENOMIC DNA]</scope>
    <source>
        <strain evidence="9 10">5811</strain>
    </source>
</reference>
<evidence type="ECO:0000256" key="2">
    <source>
        <dbReference type="ARBA" id="ARBA00022475"/>
    </source>
</evidence>
<evidence type="ECO:0000256" key="3">
    <source>
        <dbReference type="ARBA" id="ARBA00022670"/>
    </source>
</evidence>
<dbReference type="InterPro" id="IPR026441">
    <property type="entry name" value="Exosort_XrtH"/>
</dbReference>
<comment type="subcellular location">
    <subcellularLocation>
        <location evidence="1">Cell membrane</location>
        <topology evidence="1">Multi-pass membrane protein</topology>
    </subcellularLocation>
</comment>
<feature type="transmembrane region" description="Helical" evidence="8">
    <location>
        <begin position="134"/>
        <end position="153"/>
    </location>
</feature>
<dbReference type="AlphaFoldDB" id="F9U963"/>
<keyword evidence="10" id="KW-1185">Reference proteome</keyword>
<dbReference type="InterPro" id="IPR019127">
    <property type="entry name" value="Exosortase"/>
</dbReference>
<evidence type="ECO:0000256" key="1">
    <source>
        <dbReference type="ARBA" id="ARBA00004651"/>
    </source>
</evidence>
<dbReference type="GO" id="GO:0006508">
    <property type="term" value="P:proteolysis"/>
    <property type="evidence" value="ECO:0007669"/>
    <property type="project" value="UniProtKB-KW"/>
</dbReference>
<keyword evidence="3" id="KW-0645">Protease</keyword>
<evidence type="ECO:0000313" key="9">
    <source>
        <dbReference type="EMBL" id="EGV19321.1"/>
    </source>
</evidence>
<dbReference type="eggNOG" id="COG4083">
    <property type="taxonomic scope" value="Bacteria"/>
</dbReference>
<evidence type="ECO:0000256" key="4">
    <source>
        <dbReference type="ARBA" id="ARBA00022692"/>
    </source>
</evidence>
<accession>F9U963</accession>
<evidence type="ECO:0000256" key="8">
    <source>
        <dbReference type="SAM" id="Phobius"/>
    </source>
</evidence>
<keyword evidence="7 8" id="KW-0472">Membrane</keyword>
<evidence type="ECO:0008006" key="11">
    <source>
        <dbReference type="Google" id="ProtNLM"/>
    </source>
</evidence>
<sequence>MFRFIVLFFVIVSVLFIAEMTPPVQNAFVLPFTAGVTHVSAAIMQLFDDQVRAQGKLIWDQASGFAVSIEAGCNGVEAGIILLAAMLAFPASWVQKLIGILVGLVTVQALNLIRIISLFYIGQWNQTLFDWAHLYVWQALIMLDVLLVFLFWLRWISIGNARSRPDPEVLA</sequence>
<name>F9U963_9GAMM</name>
<evidence type="ECO:0000256" key="7">
    <source>
        <dbReference type="ARBA" id="ARBA00023136"/>
    </source>
</evidence>
<organism evidence="9 10">
    <name type="scientific">Thiocapsa marina 5811</name>
    <dbReference type="NCBI Taxonomy" id="768671"/>
    <lineage>
        <taxon>Bacteria</taxon>
        <taxon>Pseudomonadati</taxon>
        <taxon>Pseudomonadota</taxon>
        <taxon>Gammaproteobacteria</taxon>
        <taxon>Chromatiales</taxon>
        <taxon>Chromatiaceae</taxon>
        <taxon>Thiocapsa</taxon>
    </lineage>
</organism>
<keyword evidence="6 8" id="KW-1133">Transmembrane helix</keyword>
<dbReference type="GO" id="GO:0008233">
    <property type="term" value="F:peptidase activity"/>
    <property type="evidence" value="ECO:0007669"/>
    <property type="project" value="UniProtKB-KW"/>
</dbReference>
<evidence type="ECO:0000256" key="6">
    <source>
        <dbReference type="ARBA" id="ARBA00022989"/>
    </source>
</evidence>
<gene>
    <name evidence="9" type="ORF">ThimaDRAFT_1465</name>
</gene>
<dbReference type="Proteomes" id="UP000005459">
    <property type="component" value="Unassembled WGS sequence"/>
</dbReference>
<dbReference type="STRING" id="768671.ThimaDRAFT_1465"/>
<keyword evidence="4 8" id="KW-0812">Transmembrane</keyword>
<dbReference type="GO" id="GO:0005886">
    <property type="term" value="C:plasma membrane"/>
    <property type="evidence" value="ECO:0007669"/>
    <property type="project" value="UniProtKB-SubCell"/>
</dbReference>
<dbReference type="Pfam" id="PF09721">
    <property type="entry name" value="Exosortase_EpsH"/>
    <property type="match status" value="1"/>
</dbReference>
<dbReference type="PATRIC" id="fig|768671.3.peg.1571"/>
<evidence type="ECO:0000256" key="5">
    <source>
        <dbReference type="ARBA" id="ARBA00022801"/>
    </source>
</evidence>
<keyword evidence="5" id="KW-0378">Hydrolase</keyword>
<feature type="transmembrane region" description="Helical" evidence="8">
    <location>
        <begin position="97"/>
        <end position="122"/>
    </location>
</feature>
<feature type="transmembrane region" description="Helical" evidence="8">
    <location>
        <begin position="28"/>
        <end position="47"/>
    </location>
</feature>
<dbReference type="RefSeq" id="WP_007192342.1">
    <property type="nucleotide sequence ID" value="NZ_AFWV01000004.1"/>
</dbReference>
<dbReference type="EMBL" id="AFWV01000004">
    <property type="protein sequence ID" value="EGV19321.1"/>
    <property type="molecule type" value="Genomic_DNA"/>
</dbReference>
<evidence type="ECO:0000313" key="10">
    <source>
        <dbReference type="Proteomes" id="UP000005459"/>
    </source>
</evidence>
<dbReference type="InterPro" id="IPR026392">
    <property type="entry name" value="Exo/Archaeosortase_dom"/>
</dbReference>